<keyword evidence="8" id="KW-1185">Reference proteome</keyword>
<accession>A0A9Q0G2W4</accession>
<dbReference type="SMART" id="SM00184">
    <property type="entry name" value="RING"/>
    <property type="match status" value="1"/>
</dbReference>
<dbReference type="PROSITE" id="PS50089">
    <property type="entry name" value="ZF_RING_2"/>
    <property type="match status" value="1"/>
</dbReference>
<dbReference type="CDD" id="cd16448">
    <property type="entry name" value="RING-H2"/>
    <property type="match status" value="1"/>
</dbReference>
<dbReference type="InterPro" id="IPR013083">
    <property type="entry name" value="Znf_RING/FYVE/PHD"/>
</dbReference>
<evidence type="ECO:0000259" key="6">
    <source>
        <dbReference type="PROSITE" id="PS50089"/>
    </source>
</evidence>
<dbReference type="GO" id="GO:0061630">
    <property type="term" value="F:ubiquitin protein ligase activity"/>
    <property type="evidence" value="ECO:0007669"/>
    <property type="project" value="TreeGrafter"/>
</dbReference>
<evidence type="ECO:0000256" key="1">
    <source>
        <dbReference type="ARBA" id="ARBA00022723"/>
    </source>
</evidence>
<reference evidence="7" key="1">
    <citation type="submission" date="2022-02" db="EMBL/GenBank/DDBJ databases">
        <authorList>
            <person name="Henning P.M."/>
            <person name="McCubbin A.G."/>
            <person name="Shore J.S."/>
        </authorList>
    </citation>
    <scope>NUCLEOTIDE SEQUENCE</scope>
    <source>
        <strain evidence="7">F60SS</strain>
        <tissue evidence="7">Leaves</tissue>
    </source>
</reference>
<keyword evidence="5" id="KW-0812">Transmembrane</keyword>
<comment type="caution">
    <text evidence="7">The sequence shown here is derived from an EMBL/GenBank/DDBJ whole genome shotgun (WGS) entry which is preliminary data.</text>
</comment>
<dbReference type="PANTHER" id="PTHR45969">
    <property type="entry name" value="RING ZINC FINGER PROTEIN-RELATED"/>
    <property type="match status" value="1"/>
</dbReference>
<dbReference type="Proteomes" id="UP001141552">
    <property type="component" value="Unassembled WGS sequence"/>
</dbReference>
<name>A0A9Q0G2W4_9ROSI</name>
<feature type="domain" description="RING-type" evidence="6">
    <location>
        <begin position="58"/>
        <end position="100"/>
    </location>
</feature>
<keyword evidence="1" id="KW-0479">Metal-binding</keyword>
<keyword evidence="3" id="KW-0862">Zinc</keyword>
<gene>
    <name evidence="7" type="ORF">Tsubulata_018160</name>
</gene>
<keyword evidence="5" id="KW-1133">Transmembrane helix</keyword>
<reference evidence="7" key="2">
    <citation type="journal article" date="2023" name="Plants (Basel)">
        <title>Annotation of the Turnera subulata (Passifloraceae) Draft Genome Reveals the S-Locus Evolved after the Divergence of Turneroideae from Passifloroideae in a Stepwise Manner.</title>
        <authorList>
            <person name="Henning P.M."/>
            <person name="Roalson E.H."/>
            <person name="Mir W."/>
            <person name="McCubbin A.G."/>
            <person name="Shore J.S."/>
        </authorList>
    </citation>
    <scope>NUCLEOTIDE SEQUENCE</scope>
    <source>
        <strain evidence="7">F60SS</strain>
    </source>
</reference>
<dbReference type="GO" id="GO:0016567">
    <property type="term" value="P:protein ubiquitination"/>
    <property type="evidence" value="ECO:0007669"/>
    <property type="project" value="TreeGrafter"/>
</dbReference>
<dbReference type="AlphaFoldDB" id="A0A9Q0G2W4"/>
<dbReference type="InterPro" id="IPR001841">
    <property type="entry name" value="Znf_RING"/>
</dbReference>
<sequence length="137" mass="16137">MRTLFMSFLILVISCLKFAWLAMFYYFLLLIEIPTDLEPSVSTEGSSDSEEDEEEDPCVVCLCKFNEGQEITRLDCDHVFHRVCLNRWFASGHWICPICRERTSLWLSDQIGLAEVLLMRFSTTLSDNQRDRRWLNQ</sequence>
<evidence type="ECO:0000256" key="2">
    <source>
        <dbReference type="ARBA" id="ARBA00022771"/>
    </source>
</evidence>
<dbReference type="OrthoDB" id="9984778at2759"/>
<feature type="transmembrane region" description="Helical" evidence="5">
    <location>
        <begin position="6"/>
        <end position="28"/>
    </location>
</feature>
<evidence type="ECO:0000313" key="7">
    <source>
        <dbReference type="EMBL" id="KAJ4840966.1"/>
    </source>
</evidence>
<evidence type="ECO:0000256" key="5">
    <source>
        <dbReference type="SAM" id="Phobius"/>
    </source>
</evidence>
<organism evidence="7 8">
    <name type="scientific">Turnera subulata</name>
    <dbReference type="NCBI Taxonomy" id="218843"/>
    <lineage>
        <taxon>Eukaryota</taxon>
        <taxon>Viridiplantae</taxon>
        <taxon>Streptophyta</taxon>
        <taxon>Embryophyta</taxon>
        <taxon>Tracheophyta</taxon>
        <taxon>Spermatophyta</taxon>
        <taxon>Magnoliopsida</taxon>
        <taxon>eudicotyledons</taxon>
        <taxon>Gunneridae</taxon>
        <taxon>Pentapetalae</taxon>
        <taxon>rosids</taxon>
        <taxon>fabids</taxon>
        <taxon>Malpighiales</taxon>
        <taxon>Passifloraceae</taxon>
        <taxon>Turnera</taxon>
    </lineage>
</organism>
<protein>
    <recommendedName>
        <fullName evidence="6">RING-type domain-containing protein</fullName>
    </recommendedName>
</protein>
<dbReference type="EMBL" id="JAKUCV010002912">
    <property type="protein sequence ID" value="KAJ4840966.1"/>
    <property type="molecule type" value="Genomic_DNA"/>
</dbReference>
<dbReference type="GO" id="GO:0008270">
    <property type="term" value="F:zinc ion binding"/>
    <property type="evidence" value="ECO:0007669"/>
    <property type="project" value="UniProtKB-KW"/>
</dbReference>
<evidence type="ECO:0000256" key="3">
    <source>
        <dbReference type="ARBA" id="ARBA00022833"/>
    </source>
</evidence>
<keyword evidence="2 4" id="KW-0863">Zinc-finger</keyword>
<dbReference type="PANTHER" id="PTHR45969:SF55">
    <property type="entry name" value="OS07G0686300 PROTEIN"/>
    <property type="match status" value="1"/>
</dbReference>
<keyword evidence="5" id="KW-0472">Membrane</keyword>
<dbReference type="SUPFAM" id="SSF57850">
    <property type="entry name" value="RING/U-box"/>
    <property type="match status" value="1"/>
</dbReference>
<proteinExistence type="predicted"/>
<dbReference type="Pfam" id="PF13639">
    <property type="entry name" value="zf-RING_2"/>
    <property type="match status" value="1"/>
</dbReference>
<evidence type="ECO:0000256" key="4">
    <source>
        <dbReference type="PROSITE-ProRule" id="PRU00175"/>
    </source>
</evidence>
<dbReference type="Gene3D" id="3.30.40.10">
    <property type="entry name" value="Zinc/RING finger domain, C3HC4 (zinc finger)"/>
    <property type="match status" value="1"/>
</dbReference>
<evidence type="ECO:0000313" key="8">
    <source>
        <dbReference type="Proteomes" id="UP001141552"/>
    </source>
</evidence>
<dbReference type="PROSITE" id="PS51257">
    <property type="entry name" value="PROKAR_LIPOPROTEIN"/>
    <property type="match status" value="1"/>
</dbReference>